<dbReference type="EMBL" id="CP016793">
    <property type="protein sequence ID" value="ANZ40970.1"/>
    <property type="molecule type" value="Genomic_DNA"/>
</dbReference>
<dbReference type="KEGG" id="led:BBK82_38295"/>
<name>A0A1B2HTB4_9PSEU</name>
<keyword evidence="3" id="KW-1185">Reference proteome</keyword>
<evidence type="ECO:0000313" key="2">
    <source>
        <dbReference type="EMBL" id="ANZ40970.1"/>
    </source>
</evidence>
<evidence type="ECO:0000313" key="3">
    <source>
        <dbReference type="Proteomes" id="UP000093053"/>
    </source>
</evidence>
<feature type="region of interest" description="Disordered" evidence="1">
    <location>
        <begin position="1"/>
        <end position="39"/>
    </location>
</feature>
<feature type="compositionally biased region" description="Basic and acidic residues" evidence="1">
    <location>
        <begin position="27"/>
        <end position="39"/>
    </location>
</feature>
<dbReference type="AlphaFoldDB" id="A0A1B2HTB4"/>
<organism evidence="2 3">
    <name type="scientific">Lentzea guizhouensis</name>
    <dbReference type="NCBI Taxonomy" id="1586287"/>
    <lineage>
        <taxon>Bacteria</taxon>
        <taxon>Bacillati</taxon>
        <taxon>Actinomycetota</taxon>
        <taxon>Actinomycetes</taxon>
        <taxon>Pseudonocardiales</taxon>
        <taxon>Pseudonocardiaceae</taxon>
        <taxon>Lentzea</taxon>
    </lineage>
</organism>
<dbReference type="Proteomes" id="UP000093053">
    <property type="component" value="Chromosome"/>
</dbReference>
<gene>
    <name evidence="2" type="ORF">BBK82_38295</name>
</gene>
<sequence>MVREHRQGQRQPSAPVDDPHRRRRLRRDTATDRTRKQLDADVMDKGSSVIRTAAAWTATLVSWLLLVTTTAHVSLPGSNGRTCSAECALSSTISTRRPLNNVRR</sequence>
<proteinExistence type="predicted"/>
<accession>A0A1B2HTB4</accession>
<evidence type="ECO:0000256" key="1">
    <source>
        <dbReference type="SAM" id="MobiDB-lite"/>
    </source>
</evidence>
<reference evidence="2 3" key="1">
    <citation type="submission" date="2016-07" db="EMBL/GenBank/DDBJ databases">
        <title>Complete genome sequence of the Lentzea guizhouensis DHS C013.</title>
        <authorList>
            <person name="Cao C."/>
        </authorList>
    </citation>
    <scope>NUCLEOTIDE SEQUENCE [LARGE SCALE GENOMIC DNA]</scope>
    <source>
        <strain evidence="2 3">DHS C013</strain>
    </source>
</reference>
<protein>
    <submittedName>
        <fullName evidence="2">Uncharacterized protein</fullName>
    </submittedName>
</protein>